<dbReference type="AlphaFoldDB" id="A0A8J3HXJ2"/>
<dbReference type="InterPro" id="IPR013813">
    <property type="entry name" value="Endoribo_LPSP/chorism_mut-like"/>
</dbReference>
<proteinExistence type="predicted"/>
<organism evidence="2 3">
    <name type="scientific">Ktedonospora formicarum</name>
    <dbReference type="NCBI Taxonomy" id="2778364"/>
    <lineage>
        <taxon>Bacteria</taxon>
        <taxon>Bacillati</taxon>
        <taxon>Chloroflexota</taxon>
        <taxon>Ktedonobacteria</taxon>
        <taxon>Ktedonobacterales</taxon>
        <taxon>Ktedonobacteraceae</taxon>
        <taxon>Ktedonospora</taxon>
    </lineage>
</organism>
<feature type="domain" description="Endoribonuclease L-PSP/chorismate mutase-like" evidence="1">
    <location>
        <begin position="16"/>
        <end position="150"/>
    </location>
</feature>
<accession>A0A8J3HXJ2</accession>
<evidence type="ECO:0000313" key="2">
    <source>
        <dbReference type="EMBL" id="GHO46007.1"/>
    </source>
</evidence>
<evidence type="ECO:0000313" key="3">
    <source>
        <dbReference type="Proteomes" id="UP000612362"/>
    </source>
</evidence>
<comment type="caution">
    <text evidence="2">The sequence shown here is derived from an EMBL/GenBank/DDBJ whole genome shotgun (WGS) entry which is preliminary data.</text>
</comment>
<dbReference type="Proteomes" id="UP000612362">
    <property type="component" value="Unassembled WGS sequence"/>
</dbReference>
<gene>
    <name evidence="2" type="primary">tdcF</name>
    <name evidence="2" type="ORF">KSX_41700</name>
</gene>
<name>A0A8J3HXJ2_9CHLR</name>
<keyword evidence="3" id="KW-1185">Reference proteome</keyword>
<dbReference type="SUPFAM" id="SSF55298">
    <property type="entry name" value="YjgF-like"/>
    <property type="match status" value="1"/>
</dbReference>
<sequence>MQVNGDQSSLRNHRERLEALGIELPSPPMPLGHYVETSLVGNLLFTSGILPVVDGKLMFTGRLGADLTIEQGREATRYAALKALAAVSHFLGDVNRIRKVVRLGIALVTTEDFTQHAGVADGASDLFAQIFGDEQGHTRLVTGVYSLPVQTPVVLDTIFEIVG</sequence>
<dbReference type="InterPro" id="IPR035959">
    <property type="entry name" value="RutC-like_sf"/>
</dbReference>
<dbReference type="PANTHER" id="PTHR43760">
    <property type="entry name" value="ENDORIBONUCLEASE-RELATED"/>
    <property type="match status" value="1"/>
</dbReference>
<evidence type="ECO:0000259" key="1">
    <source>
        <dbReference type="Pfam" id="PF14588"/>
    </source>
</evidence>
<dbReference type="Pfam" id="PF14588">
    <property type="entry name" value="YjgF_endoribonc"/>
    <property type="match status" value="1"/>
</dbReference>
<reference evidence="2" key="1">
    <citation type="submission" date="2020-10" db="EMBL/GenBank/DDBJ databases">
        <title>Taxonomic study of unclassified bacteria belonging to the class Ktedonobacteria.</title>
        <authorList>
            <person name="Yabe S."/>
            <person name="Wang C.M."/>
            <person name="Zheng Y."/>
            <person name="Sakai Y."/>
            <person name="Cavaletti L."/>
            <person name="Monciardini P."/>
            <person name="Donadio S."/>
        </authorList>
    </citation>
    <scope>NUCLEOTIDE SEQUENCE</scope>
    <source>
        <strain evidence="2">SOSP1-1</strain>
    </source>
</reference>
<dbReference type="CDD" id="cd02199">
    <property type="entry name" value="YjgF_YER057c_UK114_like_1"/>
    <property type="match status" value="1"/>
</dbReference>
<dbReference type="Gene3D" id="3.30.1330.40">
    <property type="entry name" value="RutC-like"/>
    <property type="match status" value="1"/>
</dbReference>
<protein>
    <submittedName>
        <fullName evidence="2">Bifunctional translation initiation inhibitor</fullName>
    </submittedName>
</protein>
<dbReference type="EMBL" id="BNJF01000002">
    <property type="protein sequence ID" value="GHO46007.1"/>
    <property type="molecule type" value="Genomic_DNA"/>
</dbReference>
<dbReference type="RefSeq" id="WP_220195415.1">
    <property type="nucleotide sequence ID" value="NZ_BNJF01000002.1"/>
</dbReference>
<dbReference type="PANTHER" id="PTHR43760:SF1">
    <property type="entry name" value="ENDORIBONUCLEASE L-PSP_CHORISMATE MUTASE-LIKE DOMAIN-CONTAINING PROTEIN"/>
    <property type="match status" value="1"/>
</dbReference>